<feature type="transmembrane region" description="Helical" evidence="7">
    <location>
        <begin position="12"/>
        <end position="33"/>
    </location>
</feature>
<evidence type="ECO:0000256" key="1">
    <source>
        <dbReference type="ARBA" id="ARBA00004141"/>
    </source>
</evidence>
<keyword evidence="4 7" id="KW-1133">Transmembrane helix</keyword>
<keyword evidence="6 7" id="KW-0012">Acyltransferase</keyword>
<evidence type="ECO:0000259" key="8">
    <source>
        <dbReference type="Pfam" id="PF01529"/>
    </source>
</evidence>
<keyword evidence="10" id="KW-1185">Reference proteome</keyword>
<evidence type="ECO:0000256" key="5">
    <source>
        <dbReference type="ARBA" id="ARBA00023136"/>
    </source>
</evidence>
<dbReference type="InterPro" id="IPR039859">
    <property type="entry name" value="PFA4/ZDH16/20/ERF2-like"/>
</dbReference>
<feature type="transmembrane region" description="Helical" evidence="7">
    <location>
        <begin position="157"/>
        <end position="182"/>
    </location>
</feature>
<keyword evidence="5 7" id="KW-0472">Membrane</keyword>
<dbReference type="AlphaFoldDB" id="A0AAV0UJT8"/>
<gene>
    <name evidence="9" type="ORF">HBR001_LOCUS7047</name>
</gene>
<dbReference type="PANTHER" id="PTHR12246">
    <property type="entry name" value="PALMITOYLTRANSFERASE ZDHHC16"/>
    <property type="match status" value="1"/>
</dbReference>
<evidence type="ECO:0000256" key="2">
    <source>
        <dbReference type="ARBA" id="ARBA00022679"/>
    </source>
</evidence>
<evidence type="ECO:0000256" key="7">
    <source>
        <dbReference type="RuleBase" id="RU079119"/>
    </source>
</evidence>
<dbReference type="EMBL" id="CANTFL010001332">
    <property type="protein sequence ID" value="CAI5737111.1"/>
    <property type="molecule type" value="Genomic_DNA"/>
</dbReference>
<feature type="transmembrane region" description="Helical" evidence="7">
    <location>
        <begin position="194"/>
        <end position="222"/>
    </location>
</feature>
<dbReference type="PROSITE" id="PS50216">
    <property type="entry name" value="DHHC"/>
    <property type="match status" value="1"/>
</dbReference>
<evidence type="ECO:0000256" key="3">
    <source>
        <dbReference type="ARBA" id="ARBA00022692"/>
    </source>
</evidence>
<evidence type="ECO:0000313" key="9">
    <source>
        <dbReference type="EMBL" id="CAI5737111.1"/>
    </source>
</evidence>
<comment type="catalytic activity">
    <reaction evidence="7">
        <text>L-cysteinyl-[protein] + hexadecanoyl-CoA = S-hexadecanoyl-L-cysteinyl-[protein] + CoA</text>
        <dbReference type="Rhea" id="RHEA:36683"/>
        <dbReference type="Rhea" id="RHEA-COMP:10131"/>
        <dbReference type="Rhea" id="RHEA-COMP:11032"/>
        <dbReference type="ChEBI" id="CHEBI:29950"/>
        <dbReference type="ChEBI" id="CHEBI:57287"/>
        <dbReference type="ChEBI" id="CHEBI:57379"/>
        <dbReference type="ChEBI" id="CHEBI:74151"/>
        <dbReference type="EC" id="2.3.1.225"/>
    </reaction>
</comment>
<name>A0AAV0UJT8_HYABA</name>
<organism evidence="9 10">
    <name type="scientific">Hyaloperonospora brassicae</name>
    <name type="common">Brassica downy mildew</name>
    <name type="synonym">Peronospora brassicae</name>
    <dbReference type="NCBI Taxonomy" id="162125"/>
    <lineage>
        <taxon>Eukaryota</taxon>
        <taxon>Sar</taxon>
        <taxon>Stramenopiles</taxon>
        <taxon>Oomycota</taxon>
        <taxon>Peronosporomycetes</taxon>
        <taxon>Peronosporales</taxon>
        <taxon>Peronosporaceae</taxon>
        <taxon>Hyaloperonospora</taxon>
    </lineage>
</organism>
<comment type="caution">
    <text evidence="9">The sequence shown here is derived from an EMBL/GenBank/DDBJ whole genome shotgun (WGS) entry which is preliminary data.</text>
</comment>
<protein>
    <recommendedName>
        <fullName evidence="7">Palmitoyltransferase</fullName>
        <ecNumber evidence="7">2.3.1.225</ecNumber>
    </recommendedName>
</protein>
<feature type="domain" description="Palmitoyltransferase DHHC" evidence="8">
    <location>
        <begin position="110"/>
        <end position="232"/>
    </location>
</feature>
<keyword evidence="3 7" id="KW-0812">Transmembrane</keyword>
<evidence type="ECO:0000256" key="6">
    <source>
        <dbReference type="ARBA" id="ARBA00023315"/>
    </source>
</evidence>
<comment type="similarity">
    <text evidence="7">Belongs to the DHHC palmitoyltransferase family.</text>
</comment>
<dbReference type="Proteomes" id="UP001162031">
    <property type="component" value="Unassembled WGS sequence"/>
</dbReference>
<feature type="transmembrane region" description="Helical" evidence="7">
    <location>
        <begin position="45"/>
        <end position="71"/>
    </location>
</feature>
<dbReference type="GO" id="GO:0019706">
    <property type="term" value="F:protein-cysteine S-palmitoyltransferase activity"/>
    <property type="evidence" value="ECO:0007669"/>
    <property type="project" value="UniProtKB-EC"/>
</dbReference>
<dbReference type="InterPro" id="IPR001594">
    <property type="entry name" value="Palmitoyltrfase_DHHC"/>
</dbReference>
<dbReference type="EC" id="2.3.1.225" evidence="7"/>
<reference evidence="9" key="1">
    <citation type="submission" date="2022-12" db="EMBL/GenBank/DDBJ databases">
        <authorList>
            <person name="Webb A."/>
        </authorList>
    </citation>
    <scope>NUCLEOTIDE SEQUENCE</scope>
    <source>
        <strain evidence="9">Hp1</strain>
    </source>
</reference>
<accession>A0AAV0UJT8</accession>
<evidence type="ECO:0000313" key="10">
    <source>
        <dbReference type="Proteomes" id="UP001162031"/>
    </source>
</evidence>
<comment type="subcellular location">
    <subcellularLocation>
        <location evidence="1">Membrane</location>
        <topology evidence="1">Multi-pass membrane protein</topology>
    </subcellularLocation>
</comment>
<dbReference type="Pfam" id="PF01529">
    <property type="entry name" value="DHHC"/>
    <property type="match status" value="1"/>
</dbReference>
<dbReference type="GO" id="GO:0016020">
    <property type="term" value="C:membrane"/>
    <property type="evidence" value="ECO:0007669"/>
    <property type="project" value="UniProtKB-SubCell"/>
</dbReference>
<comment type="domain">
    <text evidence="7">The DHHC domain is required for palmitoyltransferase activity.</text>
</comment>
<keyword evidence="2 7" id="KW-0808">Transferase</keyword>
<proteinExistence type="inferred from homology"/>
<sequence>MLRVHHNALLRAVSALPVCLVTAIISLEYAVFMTAHWLLELRRSVGLFVLLRVAEGLVFHFVVGCTLVAYYKVVFTDPGYVTPAVVQRAQTALQEAMEQGSCTSLPVMSSCHRCQQLKPFRAHHCSFCNRCVLRMDHHCPWVANCIGEGNYKFFFHFVVYAFVALSMCARALAGPFLTALYSRDGRRSDAGANLSAPVVVGFILSGALAISLLGFIVVHSYLLVHGATTIECHQYGRAFPFNQGWWKNLEVVLGETTTDRLLPTTPSPKQQYVLHPAELEHLAADSCFDDSSDQEDDSLL</sequence>
<evidence type="ECO:0000256" key="4">
    <source>
        <dbReference type="ARBA" id="ARBA00022989"/>
    </source>
</evidence>